<feature type="region of interest" description="Disordered" evidence="1">
    <location>
        <begin position="1"/>
        <end position="41"/>
    </location>
</feature>
<proteinExistence type="predicted"/>
<sequence length="98" mass="10726">MRSTKPAKEEDNGKLLPRICPAPSQPGALSDTKRRCPKSVGCPDMDRSRFMGIGEPLQDDSRQVVGPDVVTSHAPDVVNHYRTFAGRQLVLAWPQAVS</sequence>
<reference evidence="3" key="1">
    <citation type="submission" date="2011-12" db="EMBL/GenBank/DDBJ databases">
        <authorList>
            <consortium name="The Broad Institute Genome Sequencing Platform"/>
            <person name="Russ C."/>
            <person name="Tyler B."/>
            <person name="Panabieres F."/>
            <person name="Shan W."/>
            <person name="Tripathy S."/>
            <person name="Grunwald N."/>
            <person name="Machado M."/>
            <person name="Young S.K."/>
            <person name="Zeng Q."/>
            <person name="Gargeya S."/>
            <person name="Fitzgerald M."/>
            <person name="Haas B."/>
            <person name="Abouelleil A."/>
            <person name="Alvarado L."/>
            <person name="Arachchi H.M."/>
            <person name="Berlin A."/>
            <person name="Chapman S.B."/>
            <person name="Gearin G."/>
            <person name="Goldberg J."/>
            <person name="Griggs A."/>
            <person name="Gujja S."/>
            <person name="Hansen M."/>
            <person name="Heiman D."/>
            <person name="Howarth C."/>
            <person name="Larimer J."/>
            <person name="Lui A."/>
            <person name="MacDonald P.J.P."/>
            <person name="McCowen C."/>
            <person name="Montmayeur A."/>
            <person name="Murphy C."/>
            <person name="Neiman D."/>
            <person name="Pearson M."/>
            <person name="Priest M."/>
            <person name="Roberts A."/>
            <person name="Saif S."/>
            <person name="Shea T."/>
            <person name="Sisk P."/>
            <person name="Stolte C."/>
            <person name="Sykes S."/>
            <person name="Wortman J."/>
            <person name="Nusbaum C."/>
            <person name="Birren B."/>
        </authorList>
    </citation>
    <scope>NUCLEOTIDE SEQUENCE [LARGE SCALE GENOMIC DNA]</scope>
    <source>
        <strain evidence="3">INRA-310</strain>
    </source>
</reference>
<dbReference type="VEuPathDB" id="FungiDB:PPTG_21248"/>
<evidence type="ECO:0000313" key="2">
    <source>
        <dbReference type="EMBL" id="ETN20191.1"/>
    </source>
</evidence>
<dbReference type="GeneID" id="20189847"/>
<gene>
    <name evidence="2" type="ORF">PPTG_21248</name>
</gene>
<name>W2R4K0_PHYN3</name>
<evidence type="ECO:0000256" key="1">
    <source>
        <dbReference type="SAM" id="MobiDB-lite"/>
    </source>
</evidence>
<dbReference type="RefSeq" id="XP_008894749.1">
    <property type="nucleotide sequence ID" value="XM_008896501.1"/>
</dbReference>
<dbReference type="EMBL" id="KI669564">
    <property type="protein sequence ID" value="ETN20191.1"/>
    <property type="molecule type" value="Genomic_DNA"/>
</dbReference>
<feature type="compositionally biased region" description="Basic and acidic residues" evidence="1">
    <location>
        <begin position="1"/>
        <end position="13"/>
    </location>
</feature>
<accession>W2R4K0</accession>
<dbReference type="AlphaFoldDB" id="W2R4K0"/>
<evidence type="ECO:0000313" key="3">
    <source>
        <dbReference type="Proteomes" id="UP000018817"/>
    </source>
</evidence>
<organism evidence="2 3">
    <name type="scientific">Phytophthora nicotianae (strain INRA-310)</name>
    <name type="common">Phytophthora parasitica</name>
    <dbReference type="NCBI Taxonomy" id="761204"/>
    <lineage>
        <taxon>Eukaryota</taxon>
        <taxon>Sar</taxon>
        <taxon>Stramenopiles</taxon>
        <taxon>Oomycota</taxon>
        <taxon>Peronosporomycetes</taxon>
        <taxon>Peronosporales</taxon>
        <taxon>Peronosporaceae</taxon>
        <taxon>Phytophthora</taxon>
    </lineage>
</organism>
<protein>
    <submittedName>
        <fullName evidence="2">Uncharacterized protein</fullName>
    </submittedName>
</protein>
<reference evidence="2 3" key="2">
    <citation type="submission" date="2013-11" db="EMBL/GenBank/DDBJ databases">
        <title>The Genome Sequence of Phytophthora parasitica INRA-310.</title>
        <authorList>
            <consortium name="The Broad Institute Genomics Platform"/>
            <person name="Russ C."/>
            <person name="Tyler B."/>
            <person name="Panabieres F."/>
            <person name="Shan W."/>
            <person name="Tripathy S."/>
            <person name="Grunwald N."/>
            <person name="Machado M."/>
            <person name="Johnson C.S."/>
            <person name="Arredondo F."/>
            <person name="Hong C."/>
            <person name="Coffey M."/>
            <person name="Young S.K."/>
            <person name="Zeng Q."/>
            <person name="Gargeya S."/>
            <person name="Fitzgerald M."/>
            <person name="Abouelleil A."/>
            <person name="Alvarado L."/>
            <person name="Chapman S.B."/>
            <person name="Gainer-Dewar J."/>
            <person name="Goldberg J."/>
            <person name="Griggs A."/>
            <person name="Gujja S."/>
            <person name="Hansen M."/>
            <person name="Howarth C."/>
            <person name="Imamovic A."/>
            <person name="Ireland A."/>
            <person name="Larimer J."/>
            <person name="McCowan C."/>
            <person name="Murphy C."/>
            <person name="Pearson M."/>
            <person name="Poon T.W."/>
            <person name="Priest M."/>
            <person name="Roberts A."/>
            <person name="Saif S."/>
            <person name="Shea T."/>
            <person name="Sykes S."/>
            <person name="Wortman J."/>
            <person name="Nusbaum C."/>
            <person name="Birren B."/>
        </authorList>
    </citation>
    <scope>NUCLEOTIDE SEQUENCE [LARGE SCALE GENOMIC DNA]</scope>
    <source>
        <strain evidence="2 3">INRA-310</strain>
    </source>
</reference>
<dbReference type="Proteomes" id="UP000018817">
    <property type="component" value="Unassembled WGS sequence"/>
</dbReference>